<evidence type="ECO:0000256" key="1">
    <source>
        <dbReference type="SAM" id="SignalP"/>
    </source>
</evidence>
<gene>
    <name evidence="2" type="ORF">HK439_01060</name>
</gene>
<dbReference type="AlphaFoldDB" id="A0A926S315"/>
<protein>
    <submittedName>
        <fullName evidence="2">Uncharacterized protein</fullName>
    </submittedName>
</protein>
<dbReference type="EMBL" id="JABFCZ010000001">
    <property type="protein sequence ID" value="MBD1544838.1"/>
    <property type="molecule type" value="Genomic_DNA"/>
</dbReference>
<feature type="chain" id="PRO_5038001618" evidence="1">
    <location>
        <begin position="25"/>
        <end position="108"/>
    </location>
</feature>
<name>A0A926S315_9HYPH</name>
<accession>A0A926S315</accession>
<sequence>MSAKISKRFVATYFSAACLVMVFAGLQPGGEGKIAVFASPWSDPAPEIVAAAGGRIVSTDTSGWIAVTEADSDGIVGRLYASGAAFVASSVVARACAGLVNVYGESNS</sequence>
<dbReference type="Proteomes" id="UP000598467">
    <property type="component" value="Unassembled WGS sequence"/>
</dbReference>
<feature type="signal peptide" evidence="1">
    <location>
        <begin position="1"/>
        <end position="24"/>
    </location>
</feature>
<reference evidence="2" key="1">
    <citation type="submission" date="2020-05" db="EMBL/GenBank/DDBJ databases">
        <title>Identification of trans-AT polyketide cluster in two marine bacteria, producers of a novel glutaramide-containing polyketide sesbanimide D and analogs.</title>
        <authorList>
            <person name="Kacar D."/>
            <person name="Rodriguez P."/>
            <person name="Canedo L."/>
            <person name="Gonzalez E."/>
            <person name="Galan B."/>
            <person name="De La Calle F."/>
            <person name="Garcia J.L."/>
        </authorList>
    </citation>
    <scope>NUCLEOTIDE SEQUENCE</scope>
    <source>
        <strain evidence="2">PHM038</strain>
    </source>
</reference>
<proteinExistence type="predicted"/>
<dbReference type="RefSeq" id="WP_190289503.1">
    <property type="nucleotide sequence ID" value="NZ_JABFCZ010000001.1"/>
</dbReference>
<evidence type="ECO:0000313" key="3">
    <source>
        <dbReference type="Proteomes" id="UP000598467"/>
    </source>
</evidence>
<comment type="caution">
    <text evidence="2">The sequence shown here is derived from an EMBL/GenBank/DDBJ whole genome shotgun (WGS) entry which is preliminary data.</text>
</comment>
<organism evidence="2 3">
    <name type="scientific">Roseibium aggregatum</name>
    <dbReference type="NCBI Taxonomy" id="187304"/>
    <lineage>
        <taxon>Bacteria</taxon>
        <taxon>Pseudomonadati</taxon>
        <taxon>Pseudomonadota</taxon>
        <taxon>Alphaproteobacteria</taxon>
        <taxon>Hyphomicrobiales</taxon>
        <taxon>Stappiaceae</taxon>
        <taxon>Roseibium</taxon>
    </lineage>
</organism>
<evidence type="ECO:0000313" key="2">
    <source>
        <dbReference type="EMBL" id="MBD1544838.1"/>
    </source>
</evidence>
<keyword evidence="1" id="KW-0732">Signal</keyword>